<sequence length="259" mass="29451">MAASLYQEFYKLAHRKVIWIAPIILLGLMVLAGYTVGYGESKLLTALSYDSHDWIMFILVIVGATFFSMEFQNNAILTLLYKASSKLYVYLSKLIVLLVYNLFLHGLALILTVVLRWLPLNKPVAWTTLYQYHQPLWENMLKASALDLITTTLVISIIFLLSCLINNNAVVVSVTFLLIFMGQFLSSSILLAGNLFSLNLLPLVKWNPFNMLNLTAQYVNYITYHATSHLETGQLLNGALLYAIGFFILGYLVFRKKRF</sequence>
<feature type="transmembrane region" description="Helical" evidence="1">
    <location>
        <begin position="145"/>
        <end position="165"/>
    </location>
</feature>
<dbReference type="PANTHER" id="PTHR37305:SF1">
    <property type="entry name" value="MEMBRANE PROTEIN"/>
    <property type="match status" value="1"/>
</dbReference>
<protein>
    <submittedName>
        <fullName evidence="2">ABC superfamily ATP binding cassette transporter, membrane protein</fullName>
    </submittedName>
</protein>
<feature type="transmembrane region" description="Helical" evidence="1">
    <location>
        <begin position="17"/>
        <end position="34"/>
    </location>
</feature>
<feature type="transmembrane region" description="Helical" evidence="1">
    <location>
        <begin position="54"/>
        <end position="73"/>
    </location>
</feature>
<dbReference type="PANTHER" id="PTHR37305">
    <property type="entry name" value="INTEGRAL MEMBRANE PROTEIN-RELATED"/>
    <property type="match status" value="1"/>
</dbReference>
<name>A0A0R2D7I4_9LACO</name>
<evidence type="ECO:0000256" key="1">
    <source>
        <dbReference type="SAM" id="Phobius"/>
    </source>
</evidence>
<gene>
    <name evidence="2" type="ORF">FC24_GL001999</name>
</gene>
<dbReference type="Pfam" id="PF12730">
    <property type="entry name" value="ABC2_membrane_4"/>
    <property type="match status" value="1"/>
</dbReference>
<evidence type="ECO:0000313" key="3">
    <source>
        <dbReference type="Proteomes" id="UP000051638"/>
    </source>
</evidence>
<dbReference type="AlphaFoldDB" id="A0A0R2D7I4"/>
<evidence type="ECO:0000313" key="2">
    <source>
        <dbReference type="EMBL" id="KRM99696.1"/>
    </source>
</evidence>
<dbReference type="OrthoDB" id="2295852at2"/>
<feature type="transmembrane region" description="Helical" evidence="1">
    <location>
        <begin position="94"/>
        <end position="118"/>
    </location>
</feature>
<organism evidence="2 3">
    <name type="scientific">Loigolactobacillus rennini DSM 20253</name>
    <dbReference type="NCBI Taxonomy" id="1423796"/>
    <lineage>
        <taxon>Bacteria</taxon>
        <taxon>Bacillati</taxon>
        <taxon>Bacillota</taxon>
        <taxon>Bacilli</taxon>
        <taxon>Lactobacillales</taxon>
        <taxon>Lactobacillaceae</taxon>
        <taxon>Loigolactobacillus</taxon>
    </lineage>
</organism>
<keyword evidence="1" id="KW-0472">Membrane</keyword>
<proteinExistence type="predicted"/>
<dbReference type="STRING" id="1423796.FC24_GL001999"/>
<comment type="caution">
    <text evidence="2">The sequence shown here is derived from an EMBL/GenBank/DDBJ whole genome shotgun (WGS) entry which is preliminary data.</text>
</comment>
<dbReference type="PATRIC" id="fig|1423796.3.peg.2028"/>
<dbReference type="Proteomes" id="UP000051638">
    <property type="component" value="Unassembled WGS sequence"/>
</dbReference>
<accession>A0A0R2D7I4</accession>
<dbReference type="EMBL" id="AYYI01000007">
    <property type="protein sequence ID" value="KRM99696.1"/>
    <property type="molecule type" value="Genomic_DNA"/>
</dbReference>
<keyword evidence="1" id="KW-1133">Transmembrane helix</keyword>
<dbReference type="RefSeq" id="WP_057873088.1">
    <property type="nucleotide sequence ID" value="NZ_AYYI01000007.1"/>
</dbReference>
<keyword evidence="3" id="KW-1185">Reference proteome</keyword>
<feature type="transmembrane region" description="Helical" evidence="1">
    <location>
        <begin position="177"/>
        <end position="201"/>
    </location>
</feature>
<reference evidence="2 3" key="1">
    <citation type="journal article" date="2015" name="Genome Announc.">
        <title>Expanding the biotechnology potential of lactobacilli through comparative genomics of 213 strains and associated genera.</title>
        <authorList>
            <person name="Sun Z."/>
            <person name="Harris H.M."/>
            <person name="McCann A."/>
            <person name="Guo C."/>
            <person name="Argimon S."/>
            <person name="Zhang W."/>
            <person name="Yang X."/>
            <person name="Jeffery I.B."/>
            <person name="Cooney J.C."/>
            <person name="Kagawa T.F."/>
            <person name="Liu W."/>
            <person name="Song Y."/>
            <person name="Salvetti E."/>
            <person name="Wrobel A."/>
            <person name="Rasinkangas P."/>
            <person name="Parkhill J."/>
            <person name="Rea M.C."/>
            <person name="O'Sullivan O."/>
            <person name="Ritari J."/>
            <person name="Douillard F.P."/>
            <person name="Paul Ross R."/>
            <person name="Yang R."/>
            <person name="Briner A.E."/>
            <person name="Felis G.E."/>
            <person name="de Vos W.M."/>
            <person name="Barrangou R."/>
            <person name="Klaenhammer T.R."/>
            <person name="Caufield P.W."/>
            <person name="Cui Y."/>
            <person name="Zhang H."/>
            <person name="O'Toole P.W."/>
        </authorList>
    </citation>
    <scope>NUCLEOTIDE SEQUENCE [LARGE SCALE GENOMIC DNA]</scope>
    <source>
        <strain evidence="2 3">DSM 20253</strain>
    </source>
</reference>
<keyword evidence="1" id="KW-0812">Transmembrane</keyword>
<feature type="transmembrane region" description="Helical" evidence="1">
    <location>
        <begin position="235"/>
        <end position="254"/>
    </location>
</feature>